<feature type="transmembrane region" description="Helical" evidence="1">
    <location>
        <begin position="12"/>
        <end position="30"/>
    </location>
</feature>
<accession>A0A084QTF1</accession>
<dbReference type="HOGENOM" id="CLU_2211696_0_0_1"/>
<reference evidence="2 3" key="1">
    <citation type="journal article" date="2014" name="BMC Genomics">
        <title>Comparative genome sequencing reveals chemotype-specific gene clusters in the toxigenic black mold Stachybotrys.</title>
        <authorList>
            <person name="Semeiks J."/>
            <person name="Borek D."/>
            <person name="Otwinowski Z."/>
            <person name="Grishin N.V."/>
        </authorList>
    </citation>
    <scope>NUCLEOTIDE SEQUENCE [LARGE SCALE GENOMIC DNA]</scope>
    <source>
        <strain evidence="2 3">IBT 40285</strain>
    </source>
</reference>
<dbReference type="AlphaFoldDB" id="A0A084QTF1"/>
<protein>
    <submittedName>
        <fullName evidence="2">Uncharacterized protein</fullName>
    </submittedName>
</protein>
<dbReference type="Proteomes" id="UP000028524">
    <property type="component" value="Unassembled WGS sequence"/>
</dbReference>
<sequence>MICFDELDQENFMIAIGLMFGRLCGALCLWPQSISQMGDLALQLGNLVQIAIDAEEDEKTAENDEGVDETSDYCSPYPDGLPRILLRCGLVKASPVAFGAACPPHNL</sequence>
<evidence type="ECO:0000313" key="2">
    <source>
        <dbReference type="EMBL" id="KFA67236.1"/>
    </source>
</evidence>
<proteinExistence type="predicted"/>
<gene>
    <name evidence="2" type="ORF">S40285_10790</name>
</gene>
<keyword evidence="3" id="KW-1185">Reference proteome</keyword>
<evidence type="ECO:0000313" key="3">
    <source>
        <dbReference type="Proteomes" id="UP000028524"/>
    </source>
</evidence>
<keyword evidence="1" id="KW-0472">Membrane</keyword>
<dbReference type="EMBL" id="KL660232">
    <property type="protein sequence ID" value="KFA67236.1"/>
    <property type="molecule type" value="Genomic_DNA"/>
</dbReference>
<dbReference type="OrthoDB" id="10624395at2759"/>
<name>A0A084QTF1_STAC4</name>
<keyword evidence="1" id="KW-1133">Transmembrane helix</keyword>
<evidence type="ECO:0000256" key="1">
    <source>
        <dbReference type="SAM" id="Phobius"/>
    </source>
</evidence>
<organism evidence="2 3">
    <name type="scientific">Stachybotrys chlorohalonatus (strain IBT 40285)</name>
    <dbReference type="NCBI Taxonomy" id="1283841"/>
    <lineage>
        <taxon>Eukaryota</taxon>
        <taxon>Fungi</taxon>
        <taxon>Dikarya</taxon>
        <taxon>Ascomycota</taxon>
        <taxon>Pezizomycotina</taxon>
        <taxon>Sordariomycetes</taxon>
        <taxon>Hypocreomycetidae</taxon>
        <taxon>Hypocreales</taxon>
        <taxon>Stachybotryaceae</taxon>
        <taxon>Stachybotrys</taxon>
    </lineage>
</organism>
<dbReference type="InParanoid" id="A0A084QTF1"/>
<keyword evidence="1" id="KW-0812">Transmembrane</keyword>